<dbReference type="SUPFAM" id="SSF46955">
    <property type="entry name" value="Putative DNA-binding domain"/>
    <property type="match status" value="1"/>
</dbReference>
<dbReference type="InterPro" id="IPR047057">
    <property type="entry name" value="MerR_fam"/>
</dbReference>
<dbReference type="RefSeq" id="WP_312880878.1">
    <property type="nucleotide sequence ID" value="NZ_JACJII010000001.1"/>
</dbReference>
<name>A0A7W3MV44_9ACTN</name>
<evidence type="ECO:0000313" key="4">
    <source>
        <dbReference type="EMBL" id="MBA9002434.1"/>
    </source>
</evidence>
<dbReference type="PROSITE" id="PS50937">
    <property type="entry name" value="HTH_MERR_2"/>
    <property type="match status" value="1"/>
</dbReference>
<evidence type="ECO:0000256" key="2">
    <source>
        <dbReference type="SAM" id="MobiDB-lite"/>
    </source>
</evidence>
<dbReference type="SMART" id="SM00422">
    <property type="entry name" value="HTH_MERR"/>
    <property type="match status" value="1"/>
</dbReference>
<dbReference type="Gene3D" id="1.10.1660.10">
    <property type="match status" value="1"/>
</dbReference>
<feature type="region of interest" description="Disordered" evidence="2">
    <location>
        <begin position="241"/>
        <end position="263"/>
    </location>
</feature>
<sequence length="263" mass="30085">MSEEAAQAEREYRIEELAEAAGVPVRTLRYYQERRLLPPPRRRGRVAVYSQGHLERLRLISELLERGYRLDGIEELLAAWEQGRDVGELLGFEWAVTAPWSQQAETEMTMDELAGLFGDQLTPEVLDEAAELGYIEIRGDRIVHRVPRLMEATAALVAEGIPLAEILALSWELEAAFDRIAYTFVRLARRHLVDRMGDPPTPAELARLAESVERLRPVTRTVADEHFARAMDRRIRKEFTHLTPRLTAPDRSPAERRAAGRER</sequence>
<dbReference type="Pfam" id="PF13411">
    <property type="entry name" value="MerR_1"/>
    <property type="match status" value="1"/>
</dbReference>
<dbReference type="InterPro" id="IPR009061">
    <property type="entry name" value="DNA-bd_dom_put_sf"/>
</dbReference>
<comment type="caution">
    <text evidence="4">The sequence shown here is derived from an EMBL/GenBank/DDBJ whole genome shotgun (WGS) entry which is preliminary data.</text>
</comment>
<dbReference type="AlphaFoldDB" id="A0A7W3MV44"/>
<proteinExistence type="predicted"/>
<protein>
    <submittedName>
        <fullName evidence="4">DNA-binding transcriptional MerR regulator</fullName>
    </submittedName>
</protein>
<dbReference type="GO" id="GO:0003700">
    <property type="term" value="F:DNA-binding transcription factor activity"/>
    <property type="evidence" value="ECO:0007669"/>
    <property type="project" value="InterPro"/>
</dbReference>
<accession>A0A7W3MV44</accession>
<dbReference type="EMBL" id="JACJII010000001">
    <property type="protein sequence ID" value="MBA9002434.1"/>
    <property type="molecule type" value="Genomic_DNA"/>
</dbReference>
<evidence type="ECO:0000256" key="1">
    <source>
        <dbReference type="ARBA" id="ARBA00023125"/>
    </source>
</evidence>
<keyword evidence="1 4" id="KW-0238">DNA-binding</keyword>
<organism evidence="4 5">
    <name type="scientific">Thermomonospora cellulosilytica</name>
    <dbReference type="NCBI Taxonomy" id="1411118"/>
    <lineage>
        <taxon>Bacteria</taxon>
        <taxon>Bacillati</taxon>
        <taxon>Actinomycetota</taxon>
        <taxon>Actinomycetes</taxon>
        <taxon>Streptosporangiales</taxon>
        <taxon>Thermomonosporaceae</taxon>
        <taxon>Thermomonospora</taxon>
    </lineage>
</organism>
<reference evidence="4 5" key="1">
    <citation type="submission" date="2020-08" db="EMBL/GenBank/DDBJ databases">
        <title>Sequencing the genomes of 1000 actinobacteria strains.</title>
        <authorList>
            <person name="Klenk H.-P."/>
        </authorList>
    </citation>
    <scope>NUCLEOTIDE SEQUENCE [LARGE SCALE GENOMIC DNA]</scope>
    <source>
        <strain evidence="4 5">DSM 45823</strain>
    </source>
</reference>
<feature type="domain" description="HTH merR-type" evidence="3">
    <location>
        <begin position="11"/>
        <end position="79"/>
    </location>
</feature>
<feature type="compositionally biased region" description="Basic and acidic residues" evidence="2">
    <location>
        <begin position="252"/>
        <end position="263"/>
    </location>
</feature>
<evidence type="ECO:0000259" key="3">
    <source>
        <dbReference type="PROSITE" id="PS50937"/>
    </source>
</evidence>
<dbReference type="PANTHER" id="PTHR30204">
    <property type="entry name" value="REDOX-CYCLING DRUG-SENSING TRANSCRIPTIONAL ACTIVATOR SOXR"/>
    <property type="match status" value="1"/>
</dbReference>
<keyword evidence="5" id="KW-1185">Reference proteome</keyword>
<dbReference type="GO" id="GO:0003677">
    <property type="term" value="F:DNA binding"/>
    <property type="evidence" value="ECO:0007669"/>
    <property type="project" value="UniProtKB-KW"/>
</dbReference>
<dbReference type="InterPro" id="IPR000551">
    <property type="entry name" value="MerR-type_HTH_dom"/>
</dbReference>
<evidence type="ECO:0000313" key="5">
    <source>
        <dbReference type="Proteomes" id="UP000539313"/>
    </source>
</evidence>
<gene>
    <name evidence="4" type="ORF">HNR21_001316</name>
</gene>
<dbReference type="PANTHER" id="PTHR30204:SF93">
    <property type="entry name" value="HTH MERR-TYPE DOMAIN-CONTAINING PROTEIN"/>
    <property type="match status" value="1"/>
</dbReference>
<dbReference type="Proteomes" id="UP000539313">
    <property type="component" value="Unassembled WGS sequence"/>
</dbReference>
<dbReference type="PRINTS" id="PR00040">
    <property type="entry name" value="HTHMERR"/>
</dbReference>